<dbReference type="EMBL" id="CAKXAJ010009776">
    <property type="protein sequence ID" value="CAH2211287.1"/>
    <property type="molecule type" value="Genomic_DNA"/>
</dbReference>
<sequence length="94" mass="10429">MVVSMVTVIPIEDPFGPAAISVLLDECPLPSKETVIRMTQYLGLSAKRTNLRHKRTRVERNICITLGCIAEKLVGPNSEAILTENTLDYLLAYL</sequence>
<evidence type="ECO:0000313" key="2">
    <source>
        <dbReference type="Proteomes" id="UP000838756"/>
    </source>
</evidence>
<organism evidence="1 2">
    <name type="scientific">Pararge aegeria aegeria</name>
    <dbReference type="NCBI Taxonomy" id="348720"/>
    <lineage>
        <taxon>Eukaryota</taxon>
        <taxon>Metazoa</taxon>
        <taxon>Ecdysozoa</taxon>
        <taxon>Arthropoda</taxon>
        <taxon>Hexapoda</taxon>
        <taxon>Insecta</taxon>
        <taxon>Pterygota</taxon>
        <taxon>Neoptera</taxon>
        <taxon>Endopterygota</taxon>
        <taxon>Lepidoptera</taxon>
        <taxon>Glossata</taxon>
        <taxon>Ditrysia</taxon>
        <taxon>Papilionoidea</taxon>
        <taxon>Nymphalidae</taxon>
        <taxon>Satyrinae</taxon>
        <taxon>Satyrini</taxon>
        <taxon>Parargina</taxon>
        <taxon>Pararge</taxon>
    </lineage>
</organism>
<comment type="caution">
    <text evidence="1">The sequence shown here is derived from an EMBL/GenBank/DDBJ whole genome shotgun (WGS) entry which is preliminary data.</text>
</comment>
<name>A0A8S4QKN0_9NEOP</name>
<dbReference type="OrthoDB" id="6922491at2759"/>
<dbReference type="AlphaFoldDB" id="A0A8S4QKN0"/>
<keyword evidence="2" id="KW-1185">Reference proteome</keyword>
<gene>
    <name evidence="1" type="primary">jg114</name>
    <name evidence="1" type="ORF">PAEG_LOCUS3117</name>
</gene>
<accession>A0A8S4QKN0</accession>
<reference evidence="1" key="1">
    <citation type="submission" date="2022-03" db="EMBL/GenBank/DDBJ databases">
        <authorList>
            <person name="Lindestad O."/>
        </authorList>
    </citation>
    <scope>NUCLEOTIDE SEQUENCE</scope>
</reference>
<evidence type="ECO:0000313" key="1">
    <source>
        <dbReference type="EMBL" id="CAH2211287.1"/>
    </source>
</evidence>
<dbReference type="Proteomes" id="UP000838756">
    <property type="component" value="Unassembled WGS sequence"/>
</dbReference>
<protein>
    <submittedName>
        <fullName evidence="1">Jg114 protein</fullName>
    </submittedName>
</protein>
<proteinExistence type="predicted"/>
<feature type="non-terminal residue" evidence="1">
    <location>
        <position position="1"/>
    </location>
</feature>